<reference evidence="13 14" key="1">
    <citation type="journal article" date="2013" name="J. Bacteriol.">
        <title>Roles of HynAB and Ech, the only two hydrogenases found in the model sulfate reducer Desulfovibrio gigas.</title>
        <authorList>
            <person name="Morais-Silva F.O."/>
            <person name="Santos C.I."/>
            <person name="Rodrigues R."/>
            <person name="Pereira I.A."/>
            <person name="Rodrigues-Pousada C."/>
        </authorList>
    </citation>
    <scope>NUCLEOTIDE SEQUENCE [LARGE SCALE GENOMIC DNA]</scope>
    <source>
        <strain evidence="14">ATCC 19364 / DSM 1382 / NCIMB 9332 / VKM B-1759</strain>
    </source>
</reference>
<evidence type="ECO:0000256" key="4">
    <source>
        <dbReference type="ARBA" id="ARBA00022989"/>
    </source>
</evidence>
<dbReference type="RefSeq" id="WP_021758814.1">
    <property type="nucleotide sequence ID" value="NC_022444.1"/>
</dbReference>
<evidence type="ECO:0000256" key="1">
    <source>
        <dbReference type="ARBA" id="ARBA00004651"/>
    </source>
</evidence>
<protein>
    <submittedName>
        <fullName evidence="13">Putative HAMP domain protein</fullName>
    </submittedName>
</protein>
<dbReference type="PATRIC" id="fig|1121448.10.peg.280"/>
<dbReference type="InterPro" id="IPR004010">
    <property type="entry name" value="Double_Cache_2"/>
</dbReference>
<evidence type="ECO:0000256" key="8">
    <source>
        <dbReference type="PROSITE-ProRule" id="PRU00284"/>
    </source>
</evidence>
<sequence length="606" mass="64384">MFENISVQTRVLCLLGLMLLSIAGAMVLASRAMDEIADIGVAETQNTMLQGERNKVKVATDAMAAALGDLLKDVSGDDARVQFIRQSVDAFRFEEDKSGYFFVYKGTVNVALPPKKELQGKDLNETKDVNGVYFVRDLARAAARGGGFVEYIFPKPGKGDQPKLAYAAMIPGTDIWIGTGIYIDNVEEAKTAIRAHITTATGKALQSITLQLAAFFVVLVLPLAVLLIRSVVLPIKEATAAAQAVAAGNLAITITPKGTSEMGRLQAALRDMVATLNKNLEDITQQTRLAEEKALAAEGASSEARAATERAEHAKAEGMLHAATRLDQLTSRLAAAMEEIAAQSDIIRQSTSQQQERIHSTATGMEEMRATVVEVARSAAEAARQSTQAQDEARRGADVVSKSIDAMSSTRKKAEFLKDSMRNLDQQAKDIGSVLTTINDIADQTNLLALNAAIEAARAGDAGRGFAVVADEVRKLAEKTMQATREVGQSITAIQTAAASNVAGMDEAVQEMTRAADLANESGSSLSAIVQAAQTAAGQVHSIATAAEEQSATTEEFSRALEEINQLAGETSTHISGTADVLHELAEQSSTLTSLIETMKRESQGS</sequence>
<comment type="subcellular location">
    <subcellularLocation>
        <location evidence="1">Cell membrane</location>
        <topology evidence="1">Multi-pass membrane protein</topology>
    </subcellularLocation>
</comment>
<evidence type="ECO:0000259" key="11">
    <source>
        <dbReference type="PROSITE" id="PS50111"/>
    </source>
</evidence>
<keyword evidence="2" id="KW-1003">Cell membrane</keyword>
<feature type="domain" description="Methyl-accepting transducer" evidence="11">
    <location>
        <begin position="329"/>
        <end position="565"/>
    </location>
</feature>
<evidence type="ECO:0000313" key="13">
    <source>
        <dbReference type="EMBL" id="AGW12206.1"/>
    </source>
</evidence>
<dbReference type="GO" id="GO:0005886">
    <property type="term" value="C:plasma membrane"/>
    <property type="evidence" value="ECO:0007669"/>
    <property type="project" value="UniProtKB-SubCell"/>
</dbReference>
<gene>
    <name evidence="13" type="ORF">DGI_0276</name>
</gene>
<dbReference type="HOGENOM" id="CLU_000445_107_21_7"/>
<keyword evidence="3 10" id="KW-0812">Transmembrane</keyword>
<dbReference type="Proteomes" id="UP000016587">
    <property type="component" value="Chromosome"/>
</dbReference>
<feature type="transmembrane region" description="Helical" evidence="10">
    <location>
        <begin position="208"/>
        <end position="228"/>
    </location>
</feature>
<dbReference type="SUPFAM" id="SSF58104">
    <property type="entry name" value="Methyl-accepting chemotaxis protein (MCP) signaling domain"/>
    <property type="match status" value="1"/>
</dbReference>
<evidence type="ECO:0000256" key="5">
    <source>
        <dbReference type="ARBA" id="ARBA00023136"/>
    </source>
</evidence>
<evidence type="ECO:0000256" key="10">
    <source>
        <dbReference type="SAM" id="Phobius"/>
    </source>
</evidence>
<dbReference type="InterPro" id="IPR003660">
    <property type="entry name" value="HAMP_dom"/>
</dbReference>
<dbReference type="Pfam" id="PF00672">
    <property type="entry name" value="HAMP"/>
    <property type="match status" value="1"/>
</dbReference>
<proteinExistence type="inferred from homology"/>
<dbReference type="PROSITE" id="PS50111">
    <property type="entry name" value="CHEMOTAXIS_TRANSDUC_2"/>
    <property type="match status" value="1"/>
</dbReference>
<keyword evidence="9" id="KW-0175">Coiled coil</keyword>
<dbReference type="FunFam" id="1.10.287.950:FF:000001">
    <property type="entry name" value="Methyl-accepting chemotaxis sensory transducer"/>
    <property type="match status" value="1"/>
</dbReference>
<dbReference type="PANTHER" id="PTHR32089:SF112">
    <property type="entry name" value="LYSOZYME-LIKE PROTEIN-RELATED"/>
    <property type="match status" value="1"/>
</dbReference>
<accession>T2G7U8</accession>
<keyword evidence="5 10" id="KW-0472">Membrane</keyword>
<dbReference type="PANTHER" id="PTHR32089">
    <property type="entry name" value="METHYL-ACCEPTING CHEMOTAXIS PROTEIN MCPB"/>
    <property type="match status" value="1"/>
</dbReference>
<dbReference type="eggNOG" id="COG0840">
    <property type="taxonomic scope" value="Bacteria"/>
</dbReference>
<name>T2G7U8_MEGG1</name>
<dbReference type="Gene3D" id="1.10.287.950">
    <property type="entry name" value="Methyl-accepting chemotaxis protein"/>
    <property type="match status" value="1"/>
</dbReference>
<evidence type="ECO:0000256" key="9">
    <source>
        <dbReference type="SAM" id="Coils"/>
    </source>
</evidence>
<keyword evidence="4 10" id="KW-1133">Transmembrane helix</keyword>
<dbReference type="InterPro" id="IPR033480">
    <property type="entry name" value="sCache_2"/>
</dbReference>
<dbReference type="AlphaFoldDB" id="T2G7U8"/>
<dbReference type="Gene3D" id="1.10.8.500">
    <property type="entry name" value="HAMP domain in histidine kinase"/>
    <property type="match status" value="1"/>
</dbReference>
<dbReference type="CDD" id="cd11386">
    <property type="entry name" value="MCP_signal"/>
    <property type="match status" value="1"/>
</dbReference>
<dbReference type="InterPro" id="IPR004089">
    <property type="entry name" value="MCPsignal_dom"/>
</dbReference>
<keyword evidence="14" id="KW-1185">Reference proteome</keyword>
<dbReference type="Gene3D" id="3.30.450.20">
    <property type="entry name" value="PAS domain"/>
    <property type="match status" value="1"/>
</dbReference>
<dbReference type="SMART" id="SM00304">
    <property type="entry name" value="HAMP"/>
    <property type="match status" value="1"/>
</dbReference>
<evidence type="ECO:0000256" key="2">
    <source>
        <dbReference type="ARBA" id="ARBA00022475"/>
    </source>
</evidence>
<feature type="coiled-coil region" evidence="9">
    <location>
        <begin position="266"/>
        <end position="346"/>
    </location>
</feature>
<dbReference type="Pfam" id="PF00015">
    <property type="entry name" value="MCPsignal"/>
    <property type="match status" value="1"/>
</dbReference>
<comment type="similarity">
    <text evidence="7">Belongs to the methyl-accepting chemotaxis (MCP) protein family.</text>
</comment>
<dbReference type="OrthoDB" id="9787709at2"/>
<dbReference type="SMART" id="SM00283">
    <property type="entry name" value="MA"/>
    <property type="match status" value="1"/>
</dbReference>
<dbReference type="STRING" id="1121448.DGI_0276"/>
<dbReference type="KEGG" id="dgg:DGI_0276"/>
<dbReference type="Pfam" id="PF08269">
    <property type="entry name" value="dCache_2"/>
    <property type="match status" value="1"/>
</dbReference>
<evidence type="ECO:0000256" key="7">
    <source>
        <dbReference type="ARBA" id="ARBA00029447"/>
    </source>
</evidence>
<dbReference type="GO" id="GO:0007165">
    <property type="term" value="P:signal transduction"/>
    <property type="evidence" value="ECO:0007669"/>
    <property type="project" value="UniProtKB-KW"/>
</dbReference>
<feature type="domain" description="HAMP" evidence="12">
    <location>
        <begin position="229"/>
        <end position="281"/>
    </location>
</feature>
<evidence type="ECO:0000256" key="3">
    <source>
        <dbReference type="ARBA" id="ARBA00022692"/>
    </source>
</evidence>
<dbReference type="EMBL" id="CP006585">
    <property type="protein sequence ID" value="AGW12206.1"/>
    <property type="molecule type" value="Genomic_DNA"/>
</dbReference>
<dbReference type="SMART" id="SM01049">
    <property type="entry name" value="Cache_2"/>
    <property type="match status" value="1"/>
</dbReference>
<evidence type="ECO:0000313" key="14">
    <source>
        <dbReference type="Proteomes" id="UP000016587"/>
    </source>
</evidence>
<keyword evidence="6 8" id="KW-0807">Transducer</keyword>
<evidence type="ECO:0000259" key="12">
    <source>
        <dbReference type="PROSITE" id="PS50885"/>
    </source>
</evidence>
<reference evidence="14" key="2">
    <citation type="submission" date="2013-07" db="EMBL/GenBank/DDBJ databases">
        <authorList>
            <person name="Morais-Silva F.O."/>
            <person name="Rezende A.M."/>
            <person name="Pimentel C."/>
            <person name="Resende D.M."/>
            <person name="Santos C.I."/>
            <person name="Clemente C."/>
            <person name="de Oliveira L.M."/>
            <person name="da Silva S.M."/>
            <person name="Costa D.A."/>
            <person name="Varela-Raposo A."/>
            <person name="Horacio E.C.A."/>
            <person name="Matos M."/>
            <person name="Flores O."/>
            <person name="Ruiz J.C."/>
            <person name="Rodrigues-Pousada C."/>
        </authorList>
    </citation>
    <scope>NUCLEOTIDE SEQUENCE [LARGE SCALE GENOMIC DNA]</scope>
    <source>
        <strain evidence="14">ATCC 19364 / DSM 1382 / NCIMB 9332 / VKM B-1759</strain>
    </source>
</reference>
<evidence type="ECO:0000256" key="6">
    <source>
        <dbReference type="ARBA" id="ARBA00023224"/>
    </source>
</evidence>
<dbReference type="GO" id="GO:0006935">
    <property type="term" value="P:chemotaxis"/>
    <property type="evidence" value="ECO:0007669"/>
    <property type="project" value="UniProtKB-ARBA"/>
</dbReference>
<dbReference type="PROSITE" id="PS50885">
    <property type="entry name" value="HAMP"/>
    <property type="match status" value="1"/>
</dbReference>
<organism evidence="13 14">
    <name type="scientific">Megalodesulfovibrio gigas (strain ATCC 19364 / DSM 1382 / NCIMB 9332 / VKM B-1759)</name>
    <name type="common">Desulfovibrio gigas</name>
    <dbReference type="NCBI Taxonomy" id="1121448"/>
    <lineage>
        <taxon>Bacteria</taxon>
        <taxon>Pseudomonadati</taxon>
        <taxon>Thermodesulfobacteriota</taxon>
        <taxon>Desulfovibrionia</taxon>
        <taxon>Desulfovibrionales</taxon>
        <taxon>Desulfovibrionaceae</taxon>
        <taxon>Megalodesulfovibrio</taxon>
    </lineage>
</organism>